<evidence type="ECO:0000313" key="4">
    <source>
        <dbReference type="Proteomes" id="UP000003692"/>
    </source>
</evidence>
<proteinExistence type="predicted"/>
<name>D4F8N9_EDWTA</name>
<dbReference type="NCBIfam" id="NF005947">
    <property type="entry name" value="PRK08008.1"/>
    <property type="match status" value="1"/>
</dbReference>
<dbReference type="Pfam" id="PF00501">
    <property type="entry name" value="AMP-binding"/>
    <property type="match status" value="1"/>
</dbReference>
<dbReference type="Proteomes" id="UP000003692">
    <property type="component" value="Unassembled WGS sequence"/>
</dbReference>
<reference evidence="3 4" key="1">
    <citation type="submission" date="2010-02" db="EMBL/GenBank/DDBJ databases">
        <authorList>
            <person name="Weinstock G."/>
            <person name="Sodergren E."/>
            <person name="Clifton S."/>
            <person name="Fulton L."/>
            <person name="Fulton B."/>
            <person name="Courtney L."/>
            <person name="Fronick C."/>
            <person name="Harrison M."/>
            <person name="Strong C."/>
            <person name="Farmer C."/>
            <person name="Delahaunty K."/>
            <person name="Markovic C."/>
            <person name="Hall O."/>
            <person name="Minx P."/>
            <person name="Tomlinson C."/>
            <person name="Mitreva M."/>
            <person name="Nelson J."/>
            <person name="Hou S."/>
            <person name="Wollam A."/>
            <person name="Pepin K.H."/>
            <person name="Johnson M."/>
            <person name="Bhonagiri V."/>
            <person name="Zhang X."/>
            <person name="Suruliraj S."/>
            <person name="Warren W."/>
            <person name="Chinwalla A."/>
            <person name="Mardis E.R."/>
            <person name="Wilson R.K."/>
        </authorList>
    </citation>
    <scope>NUCLEOTIDE SEQUENCE [LARGE SCALE GENOMIC DNA]</scope>
    <source>
        <strain evidence="3 4">ATCC 23685</strain>
    </source>
</reference>
<dbReference type="InterPro" id="IPR050237">
    <property type="entry name" value="ATP-dep_AMP-bd_enzyme"/>
</dbReference>
<dbReference type="InterPro" id="IPR000873">
    <property type="entry name" value="AMP-dep_synth/lig_dom"/>
</dbReference>
<dbReference type="Gene3D" id="3.30.300.30">
    <property type="match status" value="1"/>
</dbReference>
<evidence type="ECO:0000259" key="2">
    <source>
        <dbReference type="Pfam" id="PF13193"/>
    </source>
</evidence>
<evidence type="ECO:0000313" key="3">
    <source>
        <dbReference type="EMBL" id="EFE21866.1"/>
    </source>
</evidence>
<organism evidence="3 4">
    <name type="scientific">Edwardsiella tarda ATCC 23685</name>
    <dbReference type="NCBI Taxonomy" id="500638"/>
    <lineage>
        <taxon>Bacteria</taxon>
        <taxon>Pseudomonadati</taxon>
        <taxon>Pseudomonadota</taxon>
        <taxon>Gammaproteobacteria</taxon>
        <taxon>Enterobacterales</taxon>
        <taxon>Hafniaceae</taxon>
        <taxon>Edwardsiella</taxon>
    </lineage>
</organism>
<comment type="caution">
    <text evidence="3">The sequence shown here is derived from an EMBL/GenBank/DDBJ whole genome shotgun (WGS) entry which is preliminary data.</text>
</comment>
<dbReference type="PROSITE" id="PS00455">
    <property type="entry name" value="AMP_BINDING"/>
    <property type="match status" value="1"/>
</dbReference>
<dbReference type="SUPFAM" id="SSF56801">
    <property type="entry name" value="Acetyl-CoA synthetase-like"/>
    <property type="match status" value="1"/>
</dbReference>
<dbReference type="EMBL" id="ADGK01000262">
    <property type="protein sequence ID" value="EFE21866.1"/>
    <property type="molecule type" value="Genomic_DNA"/>
</dbReference>
<sequence>MALYSLAGSGAWIAGDSLSAMTVARGTMDMIGNATLRDVWQARAREQGEACALVYEDRDGATQEYSYRQMQVEIVKTANLFLARGVEKGDRVGLQMRNCPEFLFCWFGLAYIGAIAVPINTGYTAEECEYLVRRCGVSLLVCQAEFLPLYHRLRPMLRHILSWGAEQNVAESFNAARDAQPDTLRQTVTIGGDDVAEILFTSGTTSAPKGVELTHANLLFGGHYTAWQGQMTARDRYLSCMPNFHIDFQCSAAMPMLMTGGTLILLEKYSARRFWRQICLHRATVSHAIPLIVRTLMLQPVRAWERHHCLRDLFFYLNISLTEKRDFERRFGVQLFNSYGMTETVVGAIGDTPGRERRYPSIGRPGMGYQARIVDARGEPLPPNQIGEICLRGIPGRTLFKGYYDDPQATARLLREDGWLHTGDTGYYDEEGWFYFVDRAVNLIKRSGENVASSEVERVLERHPAVCEAAVIGVEDALRDQAVKAIVQLTPGTEVAAQTLIEHCAAHLAAFKVPTLLEFVSEFPRTCSGKVDKKRLHLCRG</sequence>
<dbReference type="PANTHER" id="PTHR43767:SF1">
    <property type="entry name" value="NONRIBOSOMAL PEPTIDE SYNTHASE PES1 (EUROFUNG)-RELATED"/>
    <property type="match status" value="1"/>
</dbReference>
<feature type="domain" description="AMP-dependent synthetase/ligase" evidence="1">
    <location>
        <begin position="41"/>
        <end position="404"/>
    </location>
</feature>
<dbReference type="AlphaFoldDB" id="D4F8N9"/>
<dbReference type="InterPro" id="IPR045851">
    <property type="entry name" value="AMP-bd_C_sf"/>
</dbReference>
<feature type="domain" description="AMP-binding enzyme C-terminal" evidence="2">
    <location>
        <begin position="455"/>
        <end position="530"/>
    </location>
</feature>
<dbReference type="HOGENOM" id="CLU_000022_59_0_6"/>
<dbReference type="Gene3D" id="3.40.50.12780">
    <property type="entry name" value="N-terminal domain of ligase-like"/>
    <property type="match status" value="1"/>
</dbReference>
<accession>D4F8N9</accession>
<dbReference type="InterPro" id="IPR025110">
    <property type="entry name" value="AMP-bd_C"/>
</dbReference>
<dbReference type="InterPro" id="IPR042099">
    <property type="entry name" value="ANL_N_sf"/>
</dbReference>
<dbReference type="GO" id="GO:0016878">
    <property type="term" value="F:acid-thiol ligase activity"/>
    <property type="evidence" value="ECO:0007669"/>
    <property type="project" value="UniProtKB-ARBA"/>
</dbReference>
<dbReference type="PANTHER" id="PTHR43767">
    <property type="entry name" value="LONG-CHAIN-FATTY-ACID--COA LIGASE"/>
    <property type="match status" value="1"/>
</dbReference>
<gene>
    <name evidence="3" type="ORF">EDWATA_03139</name>
</gene>
<dbReference type="Pfam" id="PF13193">
    <property type="entry name" value="AMP-binding_C"/>
    <property type="match status" value="1"/>
</dbReference>
<dbReference type="InterPro" id="IPR020845">
    <property type="entry name" value="AMP-binding_CS"/>
</dbReference>
<evidence type="ECO:0000259" key="1">
    <source>
        <dbReference type="Pfam" id="PF00501"/>
    </source>
</evidence>
<protein>
    <submittedName>
        <fullName evidence="3">AMP-binding enzyme</fullName>
    </submittedName>
</protein>